<organism evidence="2 3">
    <name type="scientific">Phaeosphaeria nodorum (strain SN15 / ATCC MYA-4574 / FGSC 10173)</name>
    <name type="common">Glume blotch fungus</name>
    <name type="synonym">Parastagonospora nodorum</name>
    <dbReference type="NCBI Taxonomy" id="321614"/>
    <lineage>
        <taxon>Eukaryota</taxon>
        <taxon>Fungi</taxon>
        <taxon>Dikarya</taxon>
        <taxon>Ascomycota</taxon>
        <taxon>Pezizomycotina</taxon>
        <taxon>Dothideomycetes</taxon>
        <taxon>Pleosporomycetidae</taxon>
        <taxon>Pleosporales</taxon>
        <taxon>Pleosporineae</taxon>
        <taxon>Phaeosphaeriaceae</taxon>
        <taxon>Parastagonospora</taxon>
    </lineage>
</organism>
<reference evidence="3" key="1">
    <citation type="journal article" date="2021" name="BMC Genomics">
        <title>Chromosome-level genome assembly and manually-curated proteome of model necrotroph Parastagonospora nodorum Sn15 reveals a genome-wide trove of candidate effector homologs, and redundancy of virulence-related functions within an accessory chromosome.</title>
        <authorList>
            <person name="Bertazzoni S."/>
            <person name="Jones D.A.B."/>
            <person name="Phan H.T."/>
            <person name="Tan K.-C."/>
            <person name="Hane J.K."/>
        </authorList>
    </citation>
    <scope>NUCLEOTIDE SEQUENCE [LARGE SCALE GENOMIC DNA]</scope>
    <source>
        <strain evidence="3">SN15 / ATCC MYA-4574 / FGSC 10173)</strain>
    </source>
</reference>
<dbReference type="Proteomes" id="UP000663193">
    <property type="component" value="Chromosome 19"/>
</dbReference>
<evidence type="ECO:0000313" key="3">
    <source>
        <dbReference type="Proteomes" id="UP000663193"/>
    </source>
</evidence>
<name>A0A7U2I9X9_PHANO</name>
<evidence type="ECO:0000256" key="1">
    <source>
        <dbReference type="SAM" id="MobiDB-lite"/>
    </source>
</evidence>
<proteinExistence type="predicted"/>
<dbReference type="KEGG" id="pno:SNOG_13372"/>
<dbReference type="RefSeq" id="XP_001803582.1">
    <property type="nucleotide sequence ID" value="XM_001803530.1"/>
</dbReference>
<protein>
    <submittedName>
        <fullName evidence="2">Uncharacterized protein</fullName>
    </submittedName>
</protein>
<dbReference type="VEuPathDB" id="FungiDB:JI435_133720"/>
<evidence type="ECO:0000313" key="2">
    <source>
        <dbReference type="EMBL" id="QRD05947.1"/>
    </source>
</evidence>
<keyword evidence="3" id="KW-1185">Reference proteome</keyword>
<gene>
    <name evidence="2" type="ORF">JI435_133720</name>
</gene>
<dbReference type="EMBL" id="CP069041">
    <property type="protein sequence ID" value="QRD05947.1"/>
    <property type="molecule type" value="Genomic_DNA"/>
</dbReference>
<feature type="region of interest" description="Disordered" evidence="1">
    <location>
        <begin position="107"/>
        <end position="141"/>
    </location>
</feature>
<sequence length="141" mass="16204">MHDLELREYITVGYIRWCGHPLPQLAWMRAVDIEPQVDRNQQQRRGDETIRPTPKVIYVPSDLPRIRINPSALINCYCGKPRHYANECTVPKFREVEVEQADERLDAEEDCAGRNGTRNGAARANSPSHAEASIPIQYRHV</sequence>
<accession>A0A7U2I9X9</accession>
<dbReference type="AlphaFoldDB" id="A0A7U2I9X9"/>